<dbReference type="AlphaFoldDB" id="A0AAE0HXN4"/>
<keyword evidence="3 7" id="KW-1133">Transmembrane helix</keyword>
<protein>
    <recommendedName>
        <fullName evidence="8">Rhodopsin domain-containing protein</fullName>
    </recommendedName>
</protein>
<dbReference type="Pfam" id="PF20684">
    <property type="entry name" value="Fung_rhodopsin"/>
    <property type="match status" value="1"/>
</dbReference>
<dbReference type="GO" id="GO:0016020">
    <property type="term" value="C:membrane"/>
    <property type="evidence" value="ECO:0007669"/>
    <property type="project" value="UniProtKB-SubCell"/>
</dbReference>
<dbReference type="EMBL" id="JAUEDM010000006">
    <property type="protein sequence ID" value="KAK3314843.1"/>
    <property type="molecule type" value="Genomic_DNA"/>
</dbReference>
<feature type="region of interest" description="Disordered" evidence="6">
    <location>
        <begin position="346"/>
        <end position="375"/>
    </location>
</feature>
<comment type="caution">
    <text evidence="9">The sequence shown here is derived from an EMBL/GenBank/DDBJ whole genome shotgun (WGS) entry which is preliminary data.</text>
</comment>
<evidence type="ECO:0000256" key="7">
    <source>
        <dbReference type="SAM" id="Phobius"/>
    </source>
</evidence>
<evidence type="ECO:0000256" key="4">
    <source>
        <dbReference type="ARBA" id="ARBA00023136"/>
    </source>
</evidence>
<dbReference type="InterPro" id="IPR052337">
    <property type="entry name" value="SAT4-like"/>
</dbReference>
<dbReference type="PANTHER" id="PTHR33048">
    <property type="entry name" value="PTH11-LIKE INTEGRAL MEMBRANE PROTEIN (AFU_ORTHOLOGUE AFUA_5G11245)"/>
    <property type="match status" value="1"/>
</dbReference>
<feature type="domain" description="Rhodopsin" evidence="8">
    <location>
        <begin position="34"/>
        <end position="269"/>
    </location>
</feature>
<evidence type="ECO:0000256" key="3">
    <source>
        <dbReference type="ARBA" id="ARBA00022989"/>
    </source>
</evidence>
<evidence type="ECO:0000256" key="2">
    <source>
        <dbReference type="ARBA" id="ARBA00022692"/>
    </source>
</evidence>
<comment type="subcellular location">
    <subcellularLocation>
        <location evidence="1">Membrane</location>
        <topology evidence="1">Multi-pass membrane protein</topology>
    </subcellularLocation>
</comment>
<reference evidence="9" key="2">
    <citation type="submission" date="2023-06" db="EMBL/GenBank/DDBJ databases">
        <authorList>
            <consortium name="Lawrence Berkeley National Laboratory"/>
            <person name="Haridas S."/>
            <person name="Hensen N."/>
            <person name="Bonometti L."/>
            <person name="Westerberg I."/>
            <person name="Brannstrom I.O."/>
            <person name="Guillou S."/>
            <person name="Cros-Aarteil S."/>
            <person name="Calhoun S."/>
            <person name="Kuo A."/>
            <person name="Mondo S."/>
            <person name="Pangilinan J."/>
            <person name="Riley R."/>
            <person name="Labutti K."/>
            <person name="Andreopoulos B."/>
            <person name="Lipzen A."/>
            <person name="Chen C."/>
            <person name="Yanf M."/>
            <person name="Daum C."/>
            <person name="Ng V."/>
            <person name="Clum A."/>
            <person name="Steindorff A."/>
            <person name="Ohm R."/>
            <person name="Martin F."/>
            <person name="Silar P."/>
            <person name="Natvig D."/>
            <person name="Lalanne C."/>
            <person name="Gautier V."/>
            <person name="Ament-Velasquez S.L."/>
            <person name="Kruys A."/>
            <person name="Hutchinson M.I."/>
            <person name="Powell A.J."/>
            <person name="Barry K."/>
            <person name="Miller A.N."/>
            <person name="Grigoriev I.V."/>
            <person name="Debuchy R."/>
            <person name="Gladieux P."/>
            <person name="Thoren M.H."/>
            <person name="Johannesson H."/>
        </authorList>
    </citation>
    <scope>NUCLEOTIDE SEQUENCE</scope>
    <source>
        <strain evidence="9">CBS 118394</strain>
    </source>
</reference>
<feature type="transmembrane region" description="Helical" evidence="7">
    <location>
        <begin position="207"/>
        <end position="228"/>
    </location>
</feature>
<feature type="region of interest" description="Disordered" evidence="6">
    <location>
        <begin position="277"/>
        <end position="327"/>
    </location>
</feature>
<feature type="transmembrane region" description="Helical" evidence="7">
    <location>
        <begin position="126"/>
        <end position="148"/>
    </location>
</feature>
<feature type="transmembrane region" description="Helical" evidence="7">
    <location>
        <begin position="173"/>
        <end position="195"/>
    </location>
</feature>
<evidence type="ECO:0000256" key="1">
    <source>
        <dbReference type="ARBA" id="ARBA00004141"/>
    </source>
</evidence>
<name>A0AAE0HXN4_9PEZI</name>
<keyword evidence="2 7" id="KW-0812">Transmembrane</keyword>
<reference evidence="9" key="1">
    <citation type="journal article" date="2023" name="Mol. Phylogenet. Evol.">
        <title>Genome-scale phylogeny and comparative genomics of the fungal order Sordariales.</title>
        <authorList>
            <person name="Hensen N."/>
            <person name="Bonometti L."/>
            <person name="Westerberg I."/>
            <person name="Brannstrom I.O."/>
            <person name="Guillou S."/>
            <person name="Cros-Aarteil S."/>
            <person name="Calhoun S."/>
            <person name="Haridas S."/>
            <person name="Kuo A."/>
            <person name="Mondo S."/>
            <person name="Pangilinan J."/>
            <person name="Riley R."/>
            <person name="LaButti K."/>
            <person name="Andreopoulos B."/>
            <person name="Lipzen A."/>
            <person name="Chen C."/>
            <person name="Yan M."/>
            <person name="Daum C."/>
            <person name="Ng V."/>
            <person name="Clum A."/>
            <person name="Steindorff A."/>
            <person name="Ohm R.A."/>
            <person name="Martin F."/>
            <person name="Silar P."/>
            <person name="Natvig D.O."/>
            <person name="Lalanne C."/>
            <person name="Gautier V."/>
            <person name="Ament-Velasquez S.L."/>
            <person name="Kruys A."/>
            <person name="Hutchinson M.I."/>
            <person name="Powell A.J."/>
            <person name="Barry K."/>
            <person name="Miller A.N."/>
            <person name="Grigoriev I.V."/>
            <person name="Debuchy R."/>
            <person name="Gladieux P."/>
            <person name="Hiltunen Thoren M."/>
            <person name="Johannesson H."/>
        </authorList>
    </citation>
    <scope>NUCLEOTIDE SEQUENCE</scope>
    <source>
        <strain evidence="9">CBS 118394</strain>
    </source>
</reference>
<comment type="similarity">
    <text evidence="5">Belongs to the SAT4 family.</text>
</comment>
<evidence type="ECO:0000313" key="9">
    <source>
        <dbReference type="EMBL" id="KAK3314843.1"/>
    </source>
</evidence>
<dbReference type="PANTHER" id="PTHR33048:SF146">
    <property type="entry name" value="INTEGRAL MEMBRANE PROTEIN"/>
    <property type="match status" value="1"/>
</dbReference>
<feature type="transmembrane region" description="Helical" evidence="7">
    <location>
        <begin position="49"/>
        <end position="71"/>
    </location>
</feature>
<feature type="transmembrane region" description="Helical" evidence="7">
    <location>
        <begin position="15"/>
        <end position="37"/>
    </location>
</feature>
<gene>
    <name evidence="9" type="ORF">B0H66DRAFT_563779</name>
</gene>
<evidence type="ECO:0000259" key="8">
    <source>
        <dbReference type="Pfam" id="PF20684"/>
    </source>
</evidence>
<proteinExistence type="inferred from homology"/>
<organism evidence="9 10">
    <name type="scientific">Apodospora peruviana</name>
    <dbReference type="NCBI Taxonomy" id="516989"/>
    <lineage>
        <taxon>Eukaryota</taxon>
        <taxon>Fungi</taxon>
        <taxon>Dikarya</taxon>
        <taxon>Ascomycota</taxon>
        <taxon>Pezizomycotina</taxon>
        <taxon>Sordariomycetes</taxon>
        <taxon>Sordariomycetidae</taxon>
        <taxon>Sordariales</taxon>
        <taxon>Lasiosphaeriaceae</taxon>
        <taxon>Apodospora</taxon>
    </lineage>
</organism>
<dbReference type="Proteomes" id="UP001283341">
    <property type="component" value="Unassembled WGS sequence"/>
</dbReference>
<accession>A0AAE0HXN4</accession>
<dbReference type="InterPro" id="IPR049326">
    <property type="entry name" value="Rhodopsin_dom_fungi"/>
</dbReference>
<feature type="transmembrane region" description="Helical" evidence="7">
    <location>
        <begin position="248"/>
        <end position="272"/>
    </location>
</feature>
<evidence type="ECO:0000256" key="6">
    <source>
        <dbReference type="SAM" id="MobiDB-lite"/>
    </source>
</evidence>
<sequence length="408" mass="44791">MVQLDHFDVQQKRQFVMASVVIGVLLSTISVVCRVWARLLVIKKLRREDWFMIAGLALSYGTVACMVYGLSITQTEDLDHLTPAEQREFRINVWIVQKLQPPTIFCIKTSIILFNASIFQTRKFRIVSWIVWGTTFAWMIATFFATTFQCSPPSFFWDKNQDGRCLANTLRSIALPSAIISCLGDFVIFLMPIPALSKLKIDKRTRIGLIGVFTLGLFVVFTSFMRWIALIGAPDGAFNSNQVQVGVWTYYEMSIGIACGSLPFLAPLLGCVTGARRSNPSSGCSRRPEKWKLNTGGGRQTVTIGGGGGGLRDKSSAGPPPKGQDGFTRLYDSPEEGNSVFLELQPTKGESSSREHIADGESGSSPGLDGATSGVVLVPGKVVVRTDLWMNESSKDLESGSSTWMSRS</sequence>
<keyword evidence="10" id="KW-1185">Reference proteome</keyword>
<keyword evidence="4 7" id="KW-0472">Membrane</keyword>
<feature type="compositionally biased region" description="Gly residues" evidence="6">
    <location>
        <begin position="295"/>
        <end position="310"/>
    </location>
</feature>
<evidence type="ECO:0000313" key="10">
    <source>
        <dbReference type="Proteomes" id="UP001283341"/>
    </source>
</evidence>
<evidence type="ECO:0000256" key="5">
    <source>
        <dbReference type="ARBA" id="ARBA00038359"/>
    </source>
</evidence>
<feature type="transmembrane region" description="Helical" evidence="7">
    <location>
        <begin position="91"/>
        <end position="114"/>
    </location>
</feature>